<gene>
    <name evidence="2" type="ORF">NCTC12998_04622</name>
</gene>
<dbReference type="Proteomes" id="UP000345637">
    <property type="component" value="Unassembled WGS sequence"/>
</dbReference>
<sequence length="169" mass="18209">MDSPASSSVGGQAGSVGSKRNGVRAELRIDSLGKGLTNALCRLALVRTDFRAGTQAHGDIFGQFGLLSERLKRLPVLLGDDRQPCLMRLRRMPAASRLREKFPPAPDGRESAVQCPPWRGRRERPVAVWHALTAGVISPGSRASTCRNVVTSRLKNPTQSSELSVGITP</sequence>
<reference evidence="2 3" key="1">
    <citation type="submission" date="2019-03" db="EMBL/GenBank/DDBJ databases">
        <authorList>
            <consortium name="Pathogen Informatics"/>
        </authorList>
    </citation>
    <scope>NUCLEOTIDE SEQUENCE [LARGE SCALE GENOMIC DNA]</scope>
    <source>
        <strain evidence="2 3">NCTC12998</strain>
    </source>
</reference>
<feature type="compositionally biased region" description="Low complexity" evidence="1">
    <location>
        <begin position="1"/>
        <end position="18"/>
    </location>
</feature>
<feature type="region of interest" description="Disordered" evidence="1">
    <location>
        <begin position="1"/>
        <end position="20"/>
    </location>
</feature>
<protein>
    <submittedName>
        <fullName evidence="2">Uncharacterized protein</fullName>
    </submittedName>
</protein>
<proteinExistence type="predicted"/>
<dbReference type="EMBL" id="CAADJE010000025">
    <property type="protein sequence ID" value="VFS75304.1"/>
    <property type="molecule type" value="Genomic_DNA"/>
</dbReference>
<evidence type="ECO:0000313" key="2">
    <source>
        <dbReference type="EMBL" id="VFS75304.1"/>
    </source>
</evidence>
<name>A0A485BQE1_RAOPL</name>
<evidence type="ECO:0000313" key="3">
    <source>
        <dbReference type="Proteomes" id="UP000345637"/>
    </source>
</evidence>
<dbReference type="AlphaFoldDB" id="A0A485BQE1"/>
<organism evidence="2 3">
    <name type="scientific">Raoultella planticola</name>
    <name type="common">Klebsiella planticola</name>
    <dbReference type="NCBI Taxonomy" id="575"/>
    <lineage>
        <taxon>Bacteria</taxon>
        <taxon>Pseudomonadati</taxon>
        <taxon>Pseudomonadota</taxon>
        <taxon>Gammaproteobacteria</taxon>
        <taxon>Enterobacterales</taxon>
        <taxon>Enterobacteriaceae</taxon>
        <taxon>Klebsiella/Raoultella group</taxon>
        <taxon>Raoultella</taxon>
    </lineage>
</organism>
<evidence type="ECO:0000256" key="1">
    <source>
        <dbReference type="SAM" id="MobiDB-lite"/>
    </source>
</evidence>
<accession>A0A485BQE1</accession>